<comment type="caution">
    <text evidence="1">The sequence shown here is derived from an EMBL/GenBank/DDBJ whole genome shotgun (WGS) entry which is preliminary data.</text>
</comment>
<gene>
    <name evidence="1" type="ORF">CDAR_378091</name>
</gene>
<accession>A0AAV4PJQ9</accession>
<evidence type="ECO:0000313" key="1">
    <source>
        <dbReference type="EMBL" id="GIX96011.1"/>
    </source>
</evidence>
<protein>
    <recommendedName>
        <fullName evidence="3">Secreted protein</fullName>
    </recommendedName>
</protein>
<organism evidence="1 2">
    <name type="scientific">Caerostris darwini</name>
    <dbReference type="NCBI Taxonomy" id="1538125"/>
    <lineage>
        <taxon>Eukaryota</taxon>
        <taxon>Metazoa</taxon>
        <taxon>Ecdysozoa</taxon>
        <taxon>Arthropoda</taxon>
        <taxon>Chelicerata</taxon>
        <taxon>Arachnida</taxon>
        <taxon>Araneae</taxon>
        <taxon>Araneomorphae</taxon>
        <taxon>Entelegynae</taxon>
        <taxon>Araneoidea</taxon>
        <taxon>Araneidae</taxon>
        <taxon>Caerostris</taxon>
    </lineage>
</organism>
<evidence type="ECO:0008006" key="3">
    <source>
        <dbReference type="Google" id="ProtNLM"/>
    </source>
</evidence>
<keyword evidence="2" id="KW-1185">Reference proteome</keyword>
<dbReference type="Proteomes" id="UP001054837">
    <property type="component" value="Unassembled WGS sequence"/>
</dbReference>
<dbReference type="EMBL" id="BPLQ01002851">
    <property type="protein sequence ID" value="GIX96011.1"/>
    <property type="molecule type" value="Genomic_DNA"/>
</dbReference>
<evidence type="ECO:0000313" key="2">
    <source>
        <dbReference type="Proteomes" id="UP001054837"/>
    </source>
</evidence>
<reference evidence="1 2" key="1">
    <citation type="submission" date="2021-06" db="EMBL/GenBank/DDBJ databases">
        <title>Caerostris darwini draft genome.</title>
        <authorList>
            <person name="Kono N."/>
            <person name="Arakawa K."/>
        </authorList>
    </citation>
    <scope>NUCLEOTIDE SEQUENCE [LARGE SCALE GENOMIC DNA]</scope>
</reference>
<proteinExistence type="predicted"/>
<sequence>MASVAVAWSASYLNASVKAVAIAVVQMLVSHLTVFAETVVNVAAAQLAKTKFLVFVEQDVSVATKEFVNFPFLIYANEYANCLCY</sequence>
<dbReference type="AlphaFoldDB" id="A0AAV4PJQ9"/>
<name>A0AAV4PJQ9_9ARAC</name>